<proteinExistence type="predicted"/>
<protein>
    <submittedName>
        <fullName evidence="2">Uncharacterized protein</fullName>
    </submittedName>
</protein>
<gene>
    <name evidence="2" type="ORF">DNTS_029730</name>
</gene>
<dbReference type="OrthoDB" id="2157641at2759"/>
<keyword evidence="3" id="KW-1185">Reference proteome</keyword>
<dbReference type="EMBL" id="SRMA01027069">
    <property type="protein sequence ID" value="TRY60248.1"/>
    <property type="molecule type" value="Genomic_DNA"/>
</dbReference>
<name>A0A553N494_9TELE</name>
<dbReference type="Proteomes" id="UP000316079">
    <property type="component" value="Unassembled WGS sequence"/>
</dbReference>
<evidence type="ECO:0000256" key="1">
    <source>
        <dbReference type="SAM" id="MobiDB-lite"/>
    </source>
</evidence>
<sequence length="73" mass="8278">MCRFERSLKSLTTRMPERVQRLLSSAPPSLHEDEEDEDACMRTAVKDPHSFTYTDTEAAPQKISDCSSPRTSC</sequence>
<feature type="compositionally biased region" description="Polar residues" evidence="1">
    <location>
        <begin position="64"/>
        <end position="73"/>
    </location>
</feature>
<organism evidence="2 3">
    <name type="scientific">Danionella cerebrum</name>
    <dbReference type="NCBI Taxonomy" id="2873325"/>
    <lineage>
        <taxon>Eukaryota</taxon>
        <taxon>Metazoa</taxon>
        <taxon>Chordata</taxon>
        <taxon>Craniata</taxon>
        <taxon>Vertebrata</taxon>
        <taxon>Euteleostomi</taxon>
        <taxon>Actinopterygii</taxon>
        <taxon>Neopterygii</taxon>
        <taxon>Teleostei</taxon>
        <taxon>Ostariophysi</taxon>
        <taxon>Cypriniformes</taxon>
        <taxon>Danionidae</taxon>
        <taxon>Danioninae</taxon>
        <taxon>Danionella</taxon>
    </lineage>
</organism>
<reference evidence="2 3" key="1">
    <citation type="journal article" date="2019" name="Sci. Data">
        <title>Hybrid genome assembly and annotation of Danionella translucida.</title>
        <authorList>
            <person name="Kadobianskyi M."/>
            <person name="Schulze L."/>
            <person name="Schuelke M."/>
            <person name="Judkewitz B."/>
        </authorList>
    </citation>
    <scope>NUCLEOTIDE SEQUENCE [LARGE SCALE GENOMIC DNA]</scope>
    <source>
        <strain evidence="2 3">Bolton</strain>
    </source>
</reference>
<comment type="caution">
    <text evidence="2">The sequence shown here is derived from an EMBL/GenBank/DDBJ whole genome shotgun (WGS) entry which is preliminary data.</text>
</comment>
<evidence type="ECO:0000313" key="2">
    <source>
        <dbReference type="EMBL" id="TRY60248.1"/>
    </source>
</evidence>
<dbReference type="AlphaFoldDB" id="A0A553N494"/>
<feature type="region of interest" description="Disordered" evidence="1">
    <location>
        <begin position="53"/>
        <end position="73"/>
    </location>
</feature>
<accession>A0A553N494</accession>
<evidence type="ECO:0000313" key="3">
    <source>
        <dbReference type="Proteomes" id="UP000316079"/>
    </source>
</evidence>